<dbReference type="SUPFAM" id="SSF52980">
    <property type="entry name" value="Restriction endonuclease-like"/>
    <property type="match status" value="1"/>
</dbReference>
<dbReference type="PATRIC" id="fig|1035195.3.peg.1717"/>
<sequence>MVKNGKRNSTSPLLPHRRIVASHILTYQPDPEFPSLQVMQPAVASAYCLRDIYRGHHAWWVNKIPDLTFREVRAIQFLDAMQFHTSLNTDSLLENAHGIFDRRTLRRLIRLSDAGAESPPETILRLIAAPLRPGLTTQIPIFTTGCLRKLLTIVDAGWKDIRVGLFYDGEHHLHRNQRDYDSEVWATMRELGWECLRVTQGMLGQPKRLQQRIEAILVNRRC</sequence>
<dbReference type="InterPro" id="IPR011335">
    <property type="entry name" value="Restrct_endonuc-II-like"/>
</dbReference>
<dbReference type="STRING" id="1035195.HMPREF9997_01901"/>
<gene>
    <name evidence="1" type="ORF">HMPREF9997_01901</name>
</gene>
<reference evidence="1 2" key="1">
    <citation type="submission" date="2012-05" db="EMBL/GenBank/DDBJ databases">
        <authorList>
            <person name="Weinstock G."/>
            <person name="Sodergren E."/>
            <person name="Lobos E.A."/>
            <person name="Fulton L."/>
            <person name="Fulton R."/>
            <person name="Courtney L."/>
            <person name="Fronick C."/>
            <person name="O'Laughlin M."/>
            <person name="Godfrey J."/>
            <person name="Wilson R.M."/>
            <person name="Miner T."/>
            <person name="Farmer C."/>
            <person name="Delehaunty K."/>
            <person name="Cordes M."/>
            <person name="Minx P."/>
            <person name="Tomlinson C."/>
            <person name="Chen J."/>
            <person name="Wollam A."/>
            <person name="Pepin K.H."/>
            <person name="Bhonagiri V."/>
            <person name="Zhang X."/>
            <person name="Suruliraj S."/>
            <person name="Warren W."/>
            <person name="Mitreva M."/>
            <person name="Mardis E.R."/>
            <person name="Wilson R.K."/>
        </authorList>
    </citation>
    <scope>NUCLEOTIDE SEQUENCE [LARGE SCALE GENOMIC DNA]</scope>
    <source>
        <strain evidence="1 2">F0235</strain>
    </source>
</reference>
<proteinExistence type="predicted"/>
<comment type="caution">
    <text evidence="1">The sequence shown here is derived from an EMBL/GenBank/DDBJ whole genome shotgun (WGS) entry which is preliminary data.</text>
</comment>
<evidence type="ECO:0008006" key="3">
    <source>
        <dbReference type="Google" id="ProtNLM"/>
    </source>
</evidence>
<evidence type="ECO:0000313" key="1">
    <source>
        <dbReference type="EMBL" id="EKX89430.1"/>
    </source>
</evidence>
<dbReference type="Proteomes" id="UP000010445">
    <property type="component" value="Unassembled WGS sequence"/>
</dbReference>
<dbReference type="eggNOG" id="ENOG5031TXD">
    <property type="taxonomic scope" value="Bacteria"/>
</dbReference>
<dbReference type="EMBL" id="AMEM01000024">
    <property type="protein sequence ID" value="EKX89430.1"/>
    <property type="molecule type" value="Genomic_DNA"/>
</dbReference>
<name>L1MEF1_9CORY</name>
<evidence type="ECO:0000313" key="2">
    <source>
        <dbReference type="Proteomes" id="UP000010445"/>
    </source>
</evidence>
<dbReference type="AlphaFoldDB" id="L1MEF1"/>
<keyword evidence="2" id="KW-1185">Reference proteome</keyword>
<dbReference type="HOGENOM" id="CLU_059338_0_0_11"/>
<protein>
    <recommendedName>
        <fullName evidence="3">DUF559 domain-containing protein</fullName>
    </recommendedName>
</protein>
<accession>L1MEF1</accession>
<organism evidence="1 2">
    <name type="scientific">Corynebacterium durum F0235</name>
    <dbReference type="NCBI Taxonomy" id="1035195"/>
    <lineage>
        <taxon>Bacteria</taxon>
        <taxon>Bacillati</taxon>
        <taxon>Actinomycetota</taxon>
        <taxon>Actinomycetes</taxon>
        <taxon>Mycobacteriales</taxon>
        <taxon>Corynebacteriaceae</taxon>
        <taxon>Corynebacterium</taxon>
    </lineage>
</organism>